<dbReference type="Gene3D" id="1.10.10.10">
    <property type="entry name" value="Winged helix-like DNA-binding domain superfamily/Winged helix DNA-binding domain"/>
    <property type="match status" value="1"/>
</dbReference>
<protein>
    <submittedName>
        <fullName evidence="3">Helix-turn-helix domain-containing protein</fullName>
    </submittedName>
</protein>
<keyword evidence="4" id="KW-1185">Reference proteome</keyword>
<dbReference type="AlphaFoldDB" id="A0ABD5UFM2"/>
<dbReference type="InterPro" id="IPR036388">
    <property type="entry name" value="WH-like_DNA-bd_sf"/>
</dbReference>
<accession>A0ABD5UFM2</accession>
<evidence type="ECO:0000259" key="2">
    <source>
        <dbReference type="Pfam" id="PF01978"/>
    </source>
</evidence>
<feature type="compositionally biased region" description="Basic and acidic residues" evidence="1">
    <location>
        <begin position="106"/>
        <end position="118"/>
    </location>
</feature>
<feature type="region of interest" description="Disordered" evidence="1">
    <location>
        <begin position="106"/>
        <end position="126"/>
    </location>
</feature>
<feature type="compositionally biased region" description="Acidic residues" evidence="1">
    <location>
        <begin position="176"/>
        <end position="225"/>
    </location>
</feature>
<proteinExistence type="predicted"/>
<comment type="caution">
    <text evidence="3">The sequence shown here is derived from an EMBL/GenBank/DDBJ whole genome shotgun (WGS) entry which is preliminary data.</text>
</comment>
<dbReference type="CDD" id="cd00090">
    <property type="entry name" value="HTH_ARSR"/>
    <property type="match status" value="1"/>
</dbReference>
<dbReference type="Proteomes" id="UP001596333">
    <property type="component" value="Unassembled WGS sequence"/>
</dbReference>
<dbReference type="InterPro" id="IPR011991">
    <property type="entry name" value="ArsR-like_HTH"/>
</dbReference>
<evidence type="ECO:0000313" key="4">
    <source>
        <dbReference type="Proteomes" id="UP001596333"/>
    </source>
</evidence>
<feature type="region of interest" description="Disordered" evidence="1">
    <location>
        <begin position="156"/>
        <end position="233"/>
    </location>
</feature>
<dbReference type="Pfam" id="PF01978">
    <property type="entry name" value="TrmB"/>
    <property type="match status" value="1"/>
</dbReference>
<dbReference type="InterPro" id="IPR036390">
    <property type="entry name" value="WH_DNA-bd_sf"/>
</dbReference>
<dbReference type="EMBL" id="JBHSXI010000001">
    <property type="protein sequence ID" value="MFC6888078.1"/>
    <property type="molecule type" value="Genomic_DNA"/>
</dbReference>
<reference evidence="3 4" key="1">
    <citation type="journal article" date="2019" name="Int. J. Syst. Evol. Microbiol.">
        <title>The Global Catalogue of Microorganisms (GCM) 10K type strain sequencing project: providing services to taxonomists for standard genome sequencing and annotation.</title>
        <authorList>
            <consortium name="The Broad Institute Genomics Platform"/>
            <consortium name="The Broad Institute Genome Sequencing Center for Infectious Disease"/>
            <person name="Wu L."/>
            <person name="Ma J."/>
        </authorList>
    </citation>
    <scope>NUCLEOTIDE SEQUENCE [LARGE SCALE GENOMIC DNA]</scope>
    <source>
        <strain evidence="3 4">Y73</strain>
    </source>
</reference>
<dbReference type="RefSeq" id="WP_379764741.1">
    <property type="nucleotide sequence ID" value="NZ_JBHSXI010000001.1"/>
</dbReference>
<dbReference type="InterPro" id="IPR002831">
    <property type="entry name" value="Tscrpt_reg_TrmB_N"/>
</dbReference>
<evidence type="ECO:0000313" key="3">
    <source>
        <dbReference type="EMBL" id="MFC6888078.1"/>
    </source>
</evidence>
<feature type="compositionally biased region" description="Acidic residues" evidence="1">
    <location>
        <begin position="1"/>
        <end position="11"/>
    </location>
</feature>
<feature type="region of interest" description="Disordered" evidence="1">
    <location>
        <begin position="1"/>
        <end position="47"/>
    </location>
</feature>
<gene>
    <name evidence="3" type="ORF">ACFQEY_03270</name>
</gene>
<organism evidence="3 4">
    <name type="scientific">Halorubrum trueperi</name>
    <dbReference type="NCBI Taxonomy" id="2004704"/>
    <lineage>
        <taxon>Archaea</taxon>
        <taxon>Methanobacteriati</taxon>
        <taxon>Methanobacteriota</taxon>
        <taxon>Stenosarchaea group</taxon>
        <taxon>Halobacteria</taxon>
        <taxon>Halobacteriales</taxon>
        <taxon>Haloferacaceae</taxon>
        <taxon>Halorubrum</taxon>
    </lineage>
</organism>
<name>A0ABD5UFM2_9EURY</name>
<sequence length="233" mass="24797">MTTNDPVDDPDGSGSEPADGSDDESPAERTREELRKTKERIGEGADKAVKGFDDNIVDLLSWLLDTETRARIYVFLRENPHSTSDEIADGTGLYPSTVREALAELHDEGTVERDKREASGAGNNPYEYEAIAPSELVQGVVGDVQRELNAVFNLDRRLGGESPDGDAEPVRISVGDAEEGDGDHDGPVDDVDGDVADGDNADGDDVDGDDVDGDDVDGDNADGDSDDGRDTDS</sequence>
<dbReference type="SUPFAM" id="SSF46785">
    <property type="entry name" value="Winged helix' DNA-binding domain"/>
    <property type="match status" value="1"/>
</dbReference>
<evidence type="ECO:0000256" key="1">
    <source>
        <dbReference type="SAM" id="MobiDB-lite"/>
    </source>
</evidence>
<feature type="domain" description="Transcription regulator TrmB N-terminal" evidence="2">
    <location>
        <begin position="67"/>
        <end position="133"/>
    </location>
</feature>
<feature type="compositionally biased region" description="Basic and acidic residues" evidence="1">
    <location>
        <begin position="26"/>
        <end position="47"/>
    </location>
</feature>